<sequence length="362" mass="41222">MTMLFCLCVISLAPTMFCYQEENIRGLREKEISNNDGKTDEIMRILEGACMKNSAESLKDMMKETQAIIKNIGIYKEVVKKKRQLREEIKWVVEESKGQLDVLRIAKLLKRDVGRTCESQRVMDCSGFKGSRKGSGVYSIYPQKSKSHKIKVYCDMKTDGGGWTVIQRRIDGSTDFEKHWKDFEGGFGDVSKEFWLGNKYLNYITMKGTYELRIDLVKPNNKKTFAVYSKFSVGDAKTKYRISVGGYHGTAGDYLGANNGMKFSTKDQDNDTWGSNCAVNNGAWWYYNCSTSELNAKDYTPTSTLRIISFNQTAEQCNGTYFQLKDVRFSCFGILADFLFLPKWKSKKVCLKNITGSANVIT</sequence>
<accession>A0A8B6C0G2</accession>
<dbReference type="NCBIfam" id="NF040941">
    <property type="entry name" value="GGGWT_bact"/>
    <property type="match status" value="1"/>
</dbReference>
<dbReference type="EMBL" id="UYJE01000999">
    <property type="protein sequence ID" value="VDH98306.1"/>
    <property type="molecule type" value="Genomic_DNA"/>
</dbReference>
<gene>
    <name evidence="3" type="ORF">MGAL_10B015563</name>
</gene>
<feature type="non-terminal residue" evidence="3">
    <location>
        <position position="1"/>
    </location>
</feature>
<name>A0A8B6C0G2_MYTGA</name>
<dbReference type="OrthoDB" id="6273946at2759"/>
<dbReference type="InterPro" id="IPR050373">
    <property type="entry name" value="Fibrinogen_C-term_domain"/>
</dbReference>
<evidence type="ECO:0000256" key="1">
    <source>
        <dbReference type="SAM" id="SignalP"/>
    </source>
</evidence>
<comment type="caution">
    <text evidence="3">The sequence shown here is derived from an EMBL/GenBank/DDBJ whole genome shotgun (WGS) entry which is preliminary data.</text>
</comment>
<feature type="domain" description="Fibrinogen C-terminal" evidence="2">
    <location>
        <begin position="116"/>
        <end position="299"/>
    </location>
</feature>
<dbReference type="Pfam" id="PF00147">
    <property type="entry name" value="Fibrinogen_C"/>
    <property type="match status" value="1"/>
</dbReference>
<protein>
    <recommendedName>
        <fullName evidence="2">Fibrinogen C-terminal domain-containing protein</fullName>
    </recommendedName>
</protein>
<dbReference type="PANTHER" id="PTHR19143">
    <property type="entry name" value="FIBRINOGEN/TENASCIN/ANGIOPOEITIN"/>
    <property type="match status" value="1"/>
</dbReference>
<evidence type="ECO:0000259" key="2">
    <source>
        <dbReference type="PROSITE" id="PS51406"/>
    </source>
</evidence>
<feature type="signal peptide" evidence="1">
    <location>
        <begin position="1"/>
        <end position="18"/>
    </location>
</feature>
<keyword evidence="4" id="KW-1185">Reference proteome</keyword>
<organism evidence="3 4">
    <name type="scientific">Mytilus galloprovincialis</name>
    <name type="common">Mediterranean mussel</name>
    <dbReference type="NCBI Taxonomy" id="29158"/>
    <lineage>
        <taxon>Eukaryota</taxon>
        <taxon>Metazoa</taxon>
        <taxon>Spiralia</taxon>
        <taxon>Lophotrochozoa</taxon>
        <taxon>Mollusca</taxon>
        <taxon>Bivalvia</taxon>
        <taxon>Autobranchia</taxon>
        <taxon>Pteriomorphia</taxon>
        <taxon>Mytilida</taxon>
        <taxon>Mytiloidea</taxon>
        <taxon>Mytilidae</taxon>
        <taxon>Mytilinae</taxon>
        <taxon>Mytilus</taxon>
    </lineage>
</organism>
<dbReference type="GO" id="GO:0005615">
    <property type="term" value="C:extracellular space"/>
    <property type="evidence" value="ECO:0007669"/>
    <property type="project" value="TreeGrafter"/>
</dbReference>
<keyword evidence="1" id="KW-0732">Signal</keyword>
<dbReference type="SMART" id="SM00186">
    <property type="entry name" value="FBG"/>
    <property type="match status" value="1"/>
</dbReference>
<dbReference type="InterPro" id="IPR014716">
    <property type="entry name" value="Fibrinogen_a/b/g_C_1"/>
</dbReference>
<dbReference type="CDD" id="cd00087">
    <property type="entry name" value="FReD"/>
    <property type="match status" value="1"/>
</dbReference>
<proteinExistence type="predicted"/>
<dbReference type="AlphaFoldDB" id="A0A8B6C0G2"/>
<dbReference type="Gene3D" id="3.90.215.10">
    <property type="entry name" value="Gamma Fibrinogen, chain A, domain 1"/>
    <property type="match status" value="1"/>
</dbReference>
<dbReference type="PANTHER" id="PTHR19143:SF394">
    <property type="entry name" value="ANGIOPOIETIN-RELATED PROTEIN 3-LIKE"/>
    <property type="match status" value="1"/>
</dbReference>
<dbReference type="PROSITE" id="PS51406">
    <property type="entry name" value="FIBRINOGEN_C_2"/>
    <property type="match status" value="1"/>
</dbReference>
<dbReference type="InterPro" id="IPR002181">
    <property type="entry name" value="Fibrinogen_a/b/g_C_dom"/>
</dbReference>
<dbReference type="Proteomes" id="UP000596742">
    <property type="component" value="Unassembled WGS sequence"/>
</dbReference>
<dbReference type="SUPFAM" id="SSF56496">
    <property type="entry name" value="Fibrinogen C-terminal domain-like"/>
    <property type="match status" value="1"/>
</dbReference>
<evidence type="ECO:0000313" key="3">
    <source>
        <dbReference type="EMBL" id="VDH98306.1"/>
    </source>
</evidence>
<feature type="chain" id="PRO_5032792821" description="Fibrinogen C-terminal domain-containing protein" evidence="1">
    <location>
        <begin position="19"/>
        <end position="362"/>
    </location>
</feature>
<reference evidence="3" key="1">
    <citation type="submission" date="2018-11" db="EMBL/GenBank/DDBJ databases">
        <authorList>
            <person name="Alioto T."/>
            <person name="Alioto T."/>
        </authorList>
    </citation>
    <scope>NUCLEOTIDE SEQUENCE</scope>
</reference>
<evidence type="ECO:0000313" key="4">
    <source>
        <dbReference type="Proteomes" id="UP000596742"/>
    </source>
</evidence>
<dbReference type="InterPro" id="IPR036056">
    <property type="entry name" value="Fibrinogen-like_C"/>
</dbReference>